<evidence type="ECO:0000313" key="2">
    <source>
        <dbReference type="Proteomes" id="UP000275401"/>
    </source>
</evidence>
<sequence>MDWLGPVNTLMGAGIGVGATLLADRLRWRREREALRQDTRRQAYASFMAALSEVYTRLHVIAREGGSAEDAGRAAHEAFASSNLYPLRYELALIAPWEVMEPTNQVFWKVRDLRDLVATGVTTEDPAFGKHLRDYLAAAETAQTAMRRDLGTSWPQHDENPPAPRAG</sequence>
<dbReference type="AlphaFoldDB" id="A0A3M8WXA9"/>
<proteinExistence type="predicted"/>
<evidence type="ECO:0000313" key="1">
    <source>
        <dbReference type="EMBL" id="RNG34822.1"/>
    </source>
</evidence>
<protein>
    <submittedName>
        <fullName evidence="1">Uncharacterized protein</fullName>
    </submittedName>
</protein>
<gene>
    <name evidence="1" type="ORF">EEJ42_04745</name>
</gene>
<reference evidence="1 2" key="1">
    <citation type="submission" date="2018-11" db="EMBL/GenBank/DDBJ databases">
        <title>The Potential of Streptomyces as Biocontrol Agents against the Tomato grey mould, Botrytis cinerea (Gray mold) Frontiers in Microbiology.</title>
        <authorList>
            <person name="Li D."/>
        </authorList>
    </citation>
    <scope>NUCLEOTIDE SEQUENCE [LARGE SCALE GENOMIC DNA]</scope>
    <source>
        <strain evidence="1 2">NEAU-LD23</strain>
    </source>
</reference>
<keyword evidence="2" id="KW-1185">Reference proteome</keyword>
<comment type="caution">
    <text evidence="1">The sequence shown here is derived from an EMBL/GenBank/DDBJ whole genome shotgun (WGS) entry which is preliminary data.</text>
</comment>
<name>A0A3M8WXA9_9ACTN</name>
<organism evidence="1 2">
    <name type="scientific">Streptomyces botrytidirepellens</name>
    <dbReference type="NCBI Taxonomy" id="2486417"/>
    <lineage>
        <taxon>Bacteria</taxon>
        <taxon>Bacillati</taxon>
        <taxon>Actinomycetota</taxon>
        <taxon>Actinomycetes</taxon>
        <taxon>Kitasatosporales</taxon>
        <taxon>Streptomycetaceae</taxon>
        <taxon>Streptomyces</taxon>
    </lineage>
</organism>
<dbReference type="EMBL" id="RIBZ01000064">
    <property type="protein sequence ID" value="RNG34822.1"/>
    <property type="molecule type" value="Genomic_DNA"/>
</dbReference>
<dbReference type="RefSeq" id="WP_123098741.1">
    <property type="nucleotide sequence ID" value="NZ_RIBZ01000064.1"/>
</dbReference>
<dbReference type="Proteomes" id="UP000275401">
    <property type="component" value="Unassembled WGS sequence"/>
</dbReference>
<accession>A0A3M8WXA9</accession>